<dbReference type="STRING" id="400727.A0A2T7PAB0"/>
<name>A0A2T7PAB0_POMCA</name>
<keyword evidence="5" id="KW-1185">Reference proteome</keyword>
<comment type="caution">
    <text evidence="4">The sequence shown here is derived from an EMBL/GenBank/DDBJ whole genome shotgun (WGS) entry which is preliminary data.</text>
</comment>
<reference evidence="4 5" key="1">
    <citation type="submission" date="2018-04" db="EMBL/GenBank/DDBJ databases">
        <title>The genome of golden apple snail Pomacea canaliculata provides insight into stress tolerance and invasive adaptation.</title>
        <authorList>
            <person name="Liu C."/>
            <person name="Liu B."/>
            <person name="Ren Y."/>
            <person name="Zhang Y."/>
            <person name="Wang H."/>
            <person name="Li S."/>
            <person name="Jiang F."/>
            <person name="Yin L."/>
            <person name="Zhang G."/>
            <person name="Qian W."/>
            <person name="Fan W."/>
        </authorList>
    </citation>
    <scope>NUCLEOTIDE SEQUENCE [LARGE SCALE GENOMIC DNA]</scope>
    <source>
        <strain evidence="4">SZHN2017</strain>
        <tissue evidence="4">Muscle</tissue>
    </source>
</reference>
<evidence type="ECO:0000256" key="3">
    <source>
        <dbReference type="ARBA" id="ARBA00023242"/>
    </source>
</evidence>
<evidence type="ECO:0000256" key="2">
    <source>
        <dbReference type="ARBA" id="ARBA00009761"/>
    </source>
</evidence>
<comment type="similarity">
    <text evidence="2">Belongs to the replication factor A protein 3 family.</text>
</comment>
<dbReference type="GO" id="GO:0006298">
    <property type="term" value="P:mismatch repair"/>
    <property type="evidence" value="ECO:0007669"/>
    <property type="project" value="TreeGrafter"/>
</dbReference>
<dbReference type="Proteomes" id="UP000245119">
    <property type="component" value="Linkage Group LG5"/>
</dbReference>
<gene>
    <name evidence="4" type="ORF">C0Q70_09621</name>
</gene>
<dbReference type="PANTHER" id="PTHR15114">
    <property type="entry name" value="REPLICATION PROTEIN A3"/>
    <property type="match status" value="1"/>
</dbReference>
<dbReference type="PANTHER" id="PTHR15114:SF1">
    <property type="entry name" value="REPLICATION PROTEIN A 14 KDA SUBUNIT"/>
    <property type="match status" value="1"/>
</dbReference>
<dbReference type="GO" id="GO:0000724">
    <property type="term" value="P:double-strand break repair via homologous recombination"/>
    <property type="evidence" value="ECO:0007669"/>
    <property type="project" value="TreeGrafter"/>
</dbReference>
<dbReference type="Gene3D" id="2.40.50.140">
    <property type="entry name" value="Nucleic acid-binding proteins"/>
    <property type="match status" value="1"/>
</dbReference>
<keyword evidence="3" id="KW-0539">Nucleus</keyword>
<dbReference type="GO" id="GO:0006260">
    <property type="term" value="P:DNA replication"/>
    <property type="evidence" value="ECO:0007669"/>
    <property type="project" value="InterPro"/>
</dbReference>
<proteinExistence type="inferred from homology"/>
<evidence type="ECO:0000313" key="5">
    <source>
        <dbReference type="Proteomes" id="UP000245119"/>
    </source>
</evidence>
<dbReference type="GO" id="GO:0003697">
    <property type="term" value="F:single-stranded DNA binding"/>
    <property type="evidence" value="ECO:0007669"/>
    <property type="project" value="TreeGrafter"/>
</dbReference>
<organism evidence="4 5">
    <name type="scientific">Pomacea canaliculata</name>
    <name type="common">Golden apple snail</name>
    <dbReference type="NCBI Taxonomy" id="400727"/>
    <lineage>
        <taxon>Eukaryota</taxon>
        <taxon>Metazoa</taxon>
        <taxon>Spiralia</taxon>
        <taxon>Lophotrochozoa</taxon>
        <taxon>Mollusca</taxon>
        <taxon>Gastropoda</taxon>
        <taxon>Caenogastropoda</taxon>
        <taxon>Architaenioglossa</taxon>
        <taxon>Ampullarioidea</taxon>
        <taxon>Ampullariidae</taxon>
        <taxon>Pomacea</taxon>
    </lineage>
</organism>
<dbReference type="EMBL" id="PZQS01000005">
    <property type="protein sequence ID" value="PVD30357.1"/>
    <property type="molecule type" value="Genomic_DNA"/>
</dbReference>
<evidence type="ECO:0008006" key="6">
    <source>
        <dbReference type="Google" id="ProtNLM"/>
    </source>
</evidence>
<dbReference type="GO" id="GO:0003684">
    <property type="term" value="F:damaged DNA binding"/>
    <property type="evidence" value="ECO:0007669"/>
    <property type="project" value="TreeGrafter"/>
</dbReference>
<accession>A0A2T7PAB0</accession>
<sequence>MNSNSSRHRINAALMPKYHGRQVCLLGKAKDVDPNGTYFTLTSSDGRDVRITLNEPLSEYVAGLTEVHGVVQGNSIICDNYVLFSEEASNKFDMVLYNQAVEMMEKAADYYIQGVEQE</sequence>
<dbReference type="InterPro" id="IPR013970">
    <property type="entry name" value="Rfa2"/>
</dbReference>
<dbReference type="Pfam" id="PF08661">
    <property type="entry name" value="Rep_fac-A_3"/>
    <property type="match status" value="1"/>
</dbReference>
<evidence type="ECO:0000256" key="1">
    <source>
        <dbReference type="ARBA" id="ARBA00004123"/>
    </source>
</evidence>
<dbReference type="GO" id="GO:0006284">
    <property type="term" value="P:base-excision repair"/>
    <property type="evidence" value="ECO:0007669"/>
    <property type="project" value="TreeGrafter"/>
</dbReference>
<dbReference type="InterPro" id="IPR012340">
    <property type="entry name" value="NA-bd_OB-fold"/>
</dbReference>
<dbReference type="FunFam" id="2.40.50.140:FF:000395">
    <property type="entry name" value="Replication protein A3"/>
    <property type="match status" value="1"/>
</dbReference>
<dbReference type="SUPFAM" id="SSF50249">
    <property type="entry name" value="Nucleic acid-binding proteins"/>
    <property type="match status" value="1"/>
</dbReference>
<comment type="subcellular location">
    <subcellularLocation>
        <location evidence="1">Nucleus</location>
    </subcellularLocation>
</comment>
<dbReference type="CDD" id="cd04479">
    <property type="entry name" value="RPA3"/>
    <property type="match status" value="1"/>
</dbReference>
<evidence type="ECO:0000313" key="4">
    <source>
        <dbReference type="EMBL" id="PVD30357.1"/>
    </source>
</evidence>
<dbReference type="AlphaFoldDB" id="A0A2T7PAB0"/>
<protein>
    <recommendedName>
        <fullName evidence="6">Replication protein A 14 kDa subunit</fullName>
    </recommendedName>
</protein>
<dbReference type="GO" id="GO:0035861">
    <property type="term" value="C:site of double-strand break"/>
    <property type="evidence" value="ECO:0007669"/>
    <property type="project" value="TreeGrafter"/>
</dbReference>
<dbReference type="GO" id="GO:0005662">
    <property type="term" value="C:DNA replication factor A complex"/>
    <property type="evidence" value="ECO:0007669"/>
    <property type="project" value="TreeGrafter"/>
</dbReference>
<dbReference type="GO" id="GO:0006289">
    <property type="term" value="P:nucleotide-excision repair"/>
    <property type="evidence" value="ECO:0007669"/>
    <property type="project" value="TreeGrafter"/>
</dbReference>
<dbReference type="OrthoDB" id="188186at2759"/>